<proteinExistence type="predicted"/>
<sequence>MFLQNLDGDMIDFEMQNKDNHDTANRTGYYHAVMATEMLKKGQSYRQRHSTCVIMITMYDYFGDGKAIHKITSRSQDGHKYPDKQTTYLIYPYGDLTGLPRDLQDFLKLLTERTTSDGEFITMVKELMISIKTSGKMRYDFMRLQDKLMDAYEEAYEEAYDEATDATISYITRYNELVAQGLNSQEIMEQLVAQFGEEHRSALEKIVLALS</sequence>
<keyword evidence="2" id="KW-1185">Reference proteome</keyword>
<dbReference type="PATRIC" id="fig|1392007.3.peg.1890"/>
<dbReference type="Proteomes" id="UP000018559">
    <property type="component" value="Unassembled WGS sequence"/>
</dbReference>
<dbReference type="EMBL" id="AWWH01000196">
    <property type="protein sequence ID" value="ETA73313.1"/>
    <property type="molecule type" value="Genomic_DNA"/>
</dbReference>
<dbReference type="AlphaFoldDB" id="V7HVR8"/>
<evidence type="ECO:0000313" key="1">
    <source>
        <dbReference type="EMBL" id="ETA73313.1"/>
    </source>
</evidence>
<dbReference type="Pfam" id="PF12784">
    <property type="entry name" value="PDDEXK_2"/>
    <property type="match status" value="1"/>
</dbReference>
<accession>V7HVR8</accession>
<reference evidence="1 2" key="1">
    <citation type="journal article" date="2014" name="Genome Announc.">
        <title>The Genome of the Predominant Equine Lactobacillus Species, Lactobacillus equi, Is Reflective of Its Lifestyle Adaptations to an Herbivorous Host.</title>
        <authorList>
            <person name="O'Donnell M.M."/>
            <person name="Harris H.M."/>
            <person name="O'Toole P.W."/>
            <person name="Ross R.P."/>
        </authorList>
    </citation>
    <scope>NUCLEOTIDE SEQUENCE [LARGE SCALE GENOMIC DNA]</scope>
    <source>
        <strain evidence="1 2">DPC 6820</strain>
    </source>
</reference>
<organism evidence="1 2">
    <name type="scientific">Ligilactobacillus equi DPC 6820</name>
    <dbReference type="NCBI Taxonomy" id="1392007"/>
    <lineage>
        <taxon>Bacteria</taxon>
        <taxon>Bacillati</taxon>
        <taxon>Bacillota</taxon>
        <taxon>Bacilli</taxon>
        <taxon>Lactobacillales</taxon>
        <taxon>Lactobacillaceae</taxon>
        <taxon>Ligilactobacillus</taxon>
    </lineage>
</organism>
<evidence type="ECO:0000313" key="2">
    <source>
        <dbReference type="Proteomes" id="UP000018559"/>
    </source>
</evidence>
<protein>
    <submittedName>
        <fullName evidence="1">Uncharacterized protein</fullName>
    </submittedName>
</protein>
<name>V7HVR8_9LACO</name>
<gene>
    <name evidence="1" type="ORF">LEQ_1261</name>
</gene>
<comment type="caution">
    <text evidence="1">The sequence shown here is derived from an EMBL/GenBank/DDBJ whole genome shotgun (WGS) entry which is preliminary data.</text>
</comment>